<dbReference type="PANTHER" id="PTHR30346:SF0">
    <property type="entry name" value="HCA OPERON TRANSCRIPTIONAL ACTIVATOR HCAR"/>
    <property type="match status" value="1"/>
</dbReference>
<comment type="caution">
    <text evidence="6">The sequence shown here is derived from an EMBL/GenBank/DDBJ whole genome shotgun (WGS) entry which is preliminary data.</text>
</comment>
<dbReference type="Gene3D" id="3.40.190.10">
    <property type="entry name" value="Periplasmic binding protein-like II"/>
    <property type="match status" value="2"/>
</dbReference>
<dbReference type="PROSITE" id="PS50931">
    <property type="entry name" value="HTH_LYSR"/>
    <property type="match status" value="1"/>
</dbReference>
<dbReference type="GO" id="GO:0032993">
    <property type="term" value="C:protein-DNA complex"/>
    <property type="evidence" value="ECO:0007669"/>
    <property type="project" value="TreeGrafter"/>
</dbReference>
<dbReference type="Pfam" id="PF03466">
    <property type="entry name" value="LysR_substrate"/>
    <property type="match status" value="1"/>
</dbReference>
<dbReference type="SUPFAM" id="SSF53850">
    <property type="entry name" value="Periplasmic binding protein-like II"/>
    <property type="match status" value="1"/>
</dbReference>
<evidence type="ECO:0000256" key="1">
    <source>
        <dbReference type="ARBA" id="ARBA00009437"/>
    </source>
</evidence>
<dbReference type="OrthoDB" id="8437302at2"/>
<dbReference type="GO" id="GO:0003677">
    <property type="term" value="F:DNA binding"/>
    <property type="evidence" value="ECO:0007669"/>
    <property type="project" value="UniProtKB-KW"/>
</dbReference>
<name>A0A510XE87_9GAMM</name>
<keyword evidence="7" id="KW-1185">Reference proteome</keyword>
<dbReference type="PRINTS" id="PR00039">
    <property type="entry name" value="HTHLYSR"/>
</dbReference>
<dbReference type="AlphaFoldDB" id="A0A510XE87"/>
<proteinExistence type="inferred from homology"/>
<dbReference type="InterPro" id="IPR036388">
    <property type="entry name" value="WH-like_DNA-bd_sf"/>
</dbReference>
<dbReference type="InterPro" id="IPR036390">
    <property type="entry name" value="WH_DNA-bd_sf"/>
</dbReference>
<evidence type="ECO:0000256" key="2">
    <source>
        <dbReference type="ARBA" id="ARBA00023015"/>
    </source>
</evidence>
<accession>A0A510XE87</accession>
<dbReference type="CDD" id="cd08412">
    <property type="entry name" value="PBP2_PAO1_like"/>
    <property type="match status" value="1"/>
</dbReference>
<evidence type="ECO:0000256" key="4">
    <source>
        <dbReference type="ARBA" id="ARBA00023163"/>
    </source>
</evidence>
<evidence type="ECO:0000259" key="5">
    <source>
        <dbReference type="PROSITE" id="PS50931"/>
    </source>
</evidence>
<sequence length="324" mass="35779">MRHFTLKQLRYFVVAGDLSSVTQAAKRLHVSQPSISAAIQQIEETTGLQLFVRHHAQGLSLTPSGKQLLVRAKQLLRDAEGLERFAVSLGEEIGGELRLVAFPTFAPVFLPQLLRRYADRYPAVSLQCDEMNQADIVAGLGKGDYELAFTYDLQVPESVAFTPLYRFPPYAVVSVDHPLADRDSVRLAELVEYPMVILDWPLSRDYFLSIFSHQGLSPTVAHRAKSMDMIRGLVAKGFGFALFNTPLTTLDAFDGGRLKALTLSDEAPPLSMGIACLRGLRLSPAAEAMHRLACDADSLSPTLERLAHAFAQVPERLIDSSERD</sequence>
<dbReference type="SUPFAM" id="SSF46785">
    <property type="entry name" value="Winged helix' DNA-binding domain"/>
    <property type="match status" value="1"/>
</dbReference>
<organism evidence="6 7">
    <name type="scientific">Bisbaumannia pacifica</name>
    <dbReference type="NCBI Taxonomy" id="77098"/>
    <lineage>
        <taxon>Bacteria</taxon>
        <taxon>Pseudomonadati</taxon>
        <taxon>Pseudomonadota</taxon>
        <taxon>Gammaproteobacteria</taxon>
        <taxon>Oceanospirillales</taxon>
        <taxon>Halomonadaceae</taxon>
        <taxon>Bisbaumannia</taxon>
    </lineage>
</organism>
<dbReference type="FunFam" id="1.10.10.10:FF:000001">
    <property type="entry name" value="LysR family transcriptional regulator"/>
    <property type="match status" value="1"/>
</dbReference>
<dbReference type="Pfam" id="PF00126">
    <property type="entry name" value="HTH_1"/>
    <property type="match status" value="1"/>
</dbReference>
<dbReference type="PANTHER" id="PTHR30346">
    <property type="entry name" value="TRANSCRIPTIONAL DUAL REGULATOR HCAR-RELATED"/>
    <property type="match status" value="1"/>
</dbReference>
<keyword evidence="2" id="KW-0805">Transcription regulation</keyword>
<feature type="domain" description="HTH lysR-type" evidence="5">
    <location>
        <begin position="4"/>
        <end position="62"/>
    </location>
</feature>
<dbReference type="InterPro" id="IPR005119">
    <property type="entry name" value="LysR_subst-bd"/>
</dbReference>
<dbReference type="GO" id="GO:0003700">
    <property type="term" value="F:DNA-binding transcription factor activity"/>
    <property type="evidence" value="ECO:0007669"/>
    <property type="project" value="InterPro"/>
</dbReference>
<dbReference type="InterPro" id="IPR000847">
    <property type="entry name" value="LysR_HTH_N"/>
</dbReference>
<keyword evidence="4" id="KW-0804">Transcription</keyword>
<dbReference type="RefSeq" id="WP_146804357.1">
    <property type="nucleotide sequence ID" value="NZ_BJUK01000064.1"/>
</dbReference>
<protein>
    <submittedName>
        <fullName evidence="6">LysR family transcriptional regulator</fullName>
    </submittedName>
</protein>
<evidence type="ECO:0000256" key="3">
    <source>
        <dbReference type="ARBA" id="ARBA00023125"/>
    </source>
</evidence>
<dbReference type="EMBL" id="BJUK01000064">
    <property type="protein sequence ID" value="GEK49037.1"/>
    <property type="molecule type" value="Genomic_DNA"/>
</dbReference>
<comment type="similarity">
    <text evidence="1">Belongs to the LysR transcriptional regulatory family.</text>
</comment>
<dbReference type="Gene3D" id="1.10.10.10">
    <property type="entry name" value="Winged helix-like DNA-binding domain superfamily/Winged helix DNA-binding domain"/>
    <property type="match status" value="1"/>
</dbReference>
<dbReference type="Proteomes" id="UP000321275">
    <property type="component" value="Unassembled WGS sequence"/>
</dbReference>
<reference evidence="6 7" key="1">
    <citation type="submission" date="2019-07" db="EMBL/GenBank/DDBJ databases">
        <title>Whole genome shotgun sequence of Halomonas pacifica NBRC 102220.</title>
        <authorList>
            <person name="Hosoyama A."/>
            <person name="Uohara A."/>
            <person name="Ohji S."/>
            <person name="Ichikawa N."/>
        </authorList>
    </citation>
    <scope>NUCLEOTIDE SEQUENCE [LARGE SCALE GENOMIC DNA]</scope>
    <source>
        <strain evidence="6 7">NBRC 102220</strain>
    </source>
</reference>
<evidence type="ECO:0000313" key="6">
    <source>
        <dbReference type="EMBL" id="GEK49037.1"/>
    </source>
</evidence>
<gene>
    <name evidence="6" type="ORF">HPA02_33200</name>
</gene>
<evidence type="ECO:0000313" key="7">
    <source>
        <dbReference type="Proteomes" id="UP000321275"/>
    </source>
</evidence>
<keyword evidence="3" id="KW-0238">DNA-binding</keyword>